<sequence>MLKFALVATLLVLVQGSRNVPQDPNRADLPTVYEYFASNGFNTGLEVNNGSTLFSLNGKPLKIISGAIHYFRTHPDQWRDRLRKLRAAGANTVETYVAWNLHEPKKDEFDFGHGNNDMSVFLSVKKYIQMAQEEDLLVLFRPGPYICSEWDFGGLPSWLQRDPELKVRQYSAPYLERVEKFYQALLPQLVDLQFTRGGPIIGLQIENEYGSFDAVSKDYVQYLVDLVKSLGFNRTLLYTSDGVGNGDRGTLLDQLLYTANFQSNPEGNFDALLKLQPNKPTMAMEFWTGWFDHWFEDHSTVSTEAFGRNLEVILGEKYNGSVNFYMFHGGTNFGFLAGANSGNDAPGYYPDITSYDYDAPLTEAGDYGDKYAKAVEIIDKYELPKLSRPIRPAESTKKAYNPVTPNRYLSYADIIAQLPGEARSFVTNPTSMEDLNMNNGSGQSYGYLIHRKQVSTKNGSVLKAGPVKDFGFVLVDGVIQPSSFRGEGNDRYWINNEKEVSFENITEEWHNIDIFVENMARVNFGYAKDFLQKKGLPDGKVTLDGAPVQGFEVLALEFKTTWVNSLQNFRTTQNISALAAPLIVQSTFNVTGTPADTFINMAGWEKGIVLVNGFNLGRYWNVGPQQTLYVPSPILRTGQNTLTVFEQLKPGSQITFQETPNLGLHVERPVKTDYSPIKPNKNFNWGQL</sequence>
<evidence type="ECO:0000256" key="4">
    <source>
        <dbReference type="SAM" id="SignalP"/>
    </source>
</evidence>
<dbReference type="GO" id="GO:0005975">
    <property type="term" value="P:carbohydrate metabolic process"/>
    <property type="evidence" value="ECO:0007669"/>
    <property type="project" value="InterPro"/>
</dbReference>
<feature type="domain" description="Beta-galactosidase galactose-binding" evidence="7">
    <location>
        <begin position="583"/>
        <end position="640"/>
    </location>
</feature>
<organism evidence="8 9">
    <name type="scientific">Allacma fusca</name>
    <dbReference type="NCBI Taxonomy" id="39272"/>
    <lineage>
        <taxon>Eukaryota</taxon>
        <taxon>Metazoa</taxon>
        <taxon>Ecdysozoa</taxon>
        <taxon>Arthropoda</taxon>
        <taxon>Hexapoda</taxon>
        <taxon>Collembola</taxon>
        <taxon>Symphypleona</taxon>
        <taxon>Sminthuridae</taxon>
        <taxon>Allacma</taxon>
    </lineage>
</organism>
<evidence type="ECO:0000256" key="2">
    <source>
        <dbReference type="ARBA" id="ARBA00023295"/>
    </source>
</evidence>
<evidence type="ECO:0000259" key="6">
    <source>
        <dbReference type="Pfam" id="PF21317"/>
    </source>
</evidence>
<feature type="domain" description="Glycoside hydrolase 35 catalytic" evidence="5">
    <location>
        <begin position="54"/>
        <end position="379"/>
    </location>
</feature>
<dbReference type="FunFam" id="2.60.120.260:FF:000049">
    <property type="entry name" value="Beta-galactosidase"/>
    <property type="match status" value="1"/>
</dbReference>
<dbReference type="OrthoDB" id="1657402at2759"/>
<dbReference type="PIRSF" id="PIRSF006336">
    <property type="entry name" value="B-gal"/>
    <property type="match status" value="1"/>
</dbReference>
<dbReference type="PROSITE" id="PS01182">
    <property type="entry name" value="GLYCOSYL_HYDROL_F35"/>
    <property type="match status" value="1"/>
</dbReference>
<evidence type="ECO:0000313" key="9">
    <source>
        <dbReference type="Proteomes" id="UP000708208"/>
    </source>
</evidence>
<dbReference type="InterPro" id="IPR001944">
    <property type="entry name" value="Glycoside_Hdrlase_35"/>
</dbReference>
<dbReference type="FunFam" id="3.20.20.80:FF:000115">
    <property type="entry name" value="Beta-galactosidase"/>
    <property type="match status" value="1"/>
</dbReference>
<dbReference type="EMBL" id="CAJVCH010049730">
    <property type="protein sequence ID" value="CAG7717941.1"/>
    <property type="molecule type" value="Genomic_DNA"/>
</dbReference>
<dbReference type="Pfam" id="PF21467">
    <property type="entry name" value="BetaGal_gal-bd"/>
    <property type="match status" value="1"/>
</dbReference>
<evidence type="ECO:0000256" key="3">
    <source>
        <dbReference type="RuleBase" id="RU003679"/>
    </source>
</evidence>
<reference evidence="8" key="1">
    <citation type="submission" date="2021-06" db="EMBL/GenBank/DDBJ databases">
        <authorList>
            <person name="Hodson N. C."/>
            <person name="Mongue J. A."/>
            <person name="Jaron S. K."/>
        </authorList>
    </citation>
    <scope>NUCLEOTIDE SEQUENCE</scope>
</reference>
<comment type="similarity">
    <text evidence="3">Belongs to the glycosyl hydrolase 35 family.</text>
</comment>
<feature type="signal peptide" evidence="4">
    <location>
        <begin position="1"/>
        <end position="16"/>
    </location>
</feature>
<proteinExistence type="inferred from homology"/>
<dbReference type="InterPro" id="IPR048913">
    <property type="entry name" value="BetaGal_gal-bd"/>
</dbReference>
<gene>
    <name evidence="8" type="ORF">AFUS01_LOCUS7370</name>
</gene>
<dbReference type="AlphaFoldDB" id="A0A8J2JE70"/>
<keyword evidence="9" id="KW-1185">Reference proteome</keyword>
<dbReference type="InterPro" id="IPR031330">
    <property type="entry name" value="Gly_Hdrlase_35_cat"/>
</dbReference>
<dbReference type="Pfam" id="PF01301">
    <property type="entry name" value="Glyco_hydro_35"/>
    <property type="match status" value="1"/>
</dbReference>
<keyword evidence="1" id="KW-0378">Hydrolase</keyword>
<dbReference type="GO" id="GO:0004553">
    <property type="term" value="F:hydrolase activity, hydrolyzing O-glycosyl compounds"/>
    <property type="evidence" value="ECO:0007669"/>
    <property type="project" value="InterPro"/>
</dbReference>
<protein>
    <recommendedName>
        <fullName evidence="10">Beta-galactosidase</fullName>
    </recommendedName>
</protein>
<evidence type="ECO:0000259" key="7">
    <source>
        <dbReference type="Pfam" id="PF21467"/>
    </source>
</evidence>
<evidence type="ECO:0008006" key="10">
    <source>
        <dbReference type="Google" id="ProtNLM"/>
    </source>
</evidence>
<dbReference type="InterPro" id="IPR026283">
    <property type="entry name" value="B-gal_1-like"/>
</dbReference>
<dbReference type="Proteomes" id="UP000708208">
    <property type="component" value="Unassembled WGS sequence"/>
</dbReference>
<keyword evidence="4" id="KW-0732">Signal</keyword>
<evidence type="ECO:0000259" key="5">
    <source>
        <dbReference type="Pfam" id="PF01301"/>
    </source>
</evidence>
<name>A0A8J2JE70_9HEXA</name>
<evidence type="ECO:0000256" key="1">
    <source>
        <dbReference type="ARBA" id="ARBA00022801"/>
    </source>
</evidence>
<feature type="chain" id="PRO_5035148958" description="Beta-galactosidase" evidence="4">
    <location>
        <begin position="17"/>
        <end position="688"/>
    </location>
</feature>
<keyword evidence="2" id="KW-0326">Glycosidase</keyword>
<dbReference type="InterPro" id="IPR019801">
    <property type="entry name" value="Glyco_hydro_35_CS"/>
</dbReference>
<feature type="domain" description="Beta-galactosidase 1-like first all-beta" evidence="6">
    <location>
        <begin position="442"/>
        <end position="556"/>
    </location>
</feature>
<comment type="caution">
    <text evidence="8">The sequence shown here is derived from an EMBL/GenBank/DDBJ whole genome shotgun (WGS) entry which is preliminary data.</text>
</comment>
<dbReference type="Pfam" id="PF21317">
    <property type="entry name" value="BetaGal_ABD_1"/>
    <property type="match status" value="1"/>
</dbReference>
<accession>A0A8J2JE70</accession>
<dbReference type="InterPro" id="IPR048912">
    <property type="entry name" value="BetaGal1-like_ABD1"/>
</dbReference>
<dbReference type="PANTHER" id="PTHR23421">
    <property type="entry name" value="BETA-GALACTOSIDASE RELATED"/>
    <property type="match status" value="1"/>
</dbReference>
<evidence type="ECO:0000313" key="8">
    <source>
        <dbReference type="EMBL" id="CAG7717941.1"/>
    </source>
</evidence>